<keyword evidence="2" id="KW-0732">Signal</keyword>
<reference evidence="3 4" key="1">
    <citation type="submission" date="2024-02" db="EMBL/GenBank/DDBJ databases">
        <title>Seven novel Bacillus-like species.</title>
        <authorList>
            <person name="Liu G."/>
        </authorList>
    </citation>
    <scope>NUCLEOTIDE SEQUENCE [LARGE SCALE GENOMIC DNA]</scope>
    <source>
        <strain evidence="3 4">FJAT-53654</strain>
    </source>
</reference>
<organism evidence="3 4">
    <name type="scientific">Metabacillus rhizosphaerae</name>
    <dbReference type="NCBI Taxonomy" id="3117747"/>
    <lineage>
        <taxon>Bacteria</taxon>
        <taxon>Bacillati</taxon>
        <taxon>Bacillota</taxon>
        <taxon>Bacilli</taxon>
        <taxon>Bacillales</taxon>
        <taxon>Bacillaceae</taxon>
        <taxon>Metabacillus</taxon>
    </lineage>
</organism>
<keyword evidence="4" id="KW-1185">Reference proteome</keyword>
<proteinExistence type="predicted"/>
<feature type="chain" id="PRO_5045663831" evidence="2">
    <location>
        <begin position="22"/>
        <end position="110"/>
    </location>
</feature>
<dbReference type="EMBL" id="CP147403">
    <property type="protein sequence ID" value="WXB89014.1"/>
    <property type="molecule type" value="Genomic_DNA"/>
</dbReference>
<dbReference type="InterPro" id="IPR023222">
    <property type="entry name" value="PsbQ-like_dom_sf"/>
</dbReference>
<evidence type="ECO:0000313" key="3">
    <source>
        <dbReference type="EMBL" id="WXB89014.1"/>
    </source>
</evidence>
<name>A0ABZ2MUJ9_9BACI</name>
<evidence type="ECO:0000256" key="1">
    <source>
        <dbReference type="ARBA" id="ARBA00023078"/>
    </source>
</evidence>
<protein>
    <submittedName>
        <fullName evidence="3">DUF4363 family protein</fullName>
    </submittedName>
</protein>
<dbReference type="Proteomes" id="UP001368328">
    <property type="component" value="Chromosome"/>
</dbReference>
<gene>
    <name evidence="3" type="ORF">WCV66_01530</name>
</gene>
<feature type="signal peptide" evidence="2">
    <location>
        <begin position="1"/>
        <end position="21"/>
    </location>
</feature>
<dbReference type="InterPro" id="IPR025373">
    <property type="entry name" value="DUF4363"/>
</dbReference>
<accession>A0ABZ2MUJ9</accession>
<keyword evidence="1" id="KW-0793">Thylakoid</keyword>
<dbReference type="Pfam" id="PF14276">
    <property type="entry name" value="DUF4363"/>
    <property type="match status" value="1"/>
</dbReference>
<dbReference type="RefSeq" id="WP_338787739.1">
    <property type="nucleotide sequence ID" value="NZ_CP147403.1"/>
</dbReference>
<sequence>MKKYPILLIAIILLVSTNQFGKDEFNEKIANLEHYLNKEDWVLAKKQMDDLSSYYDKNLWKVQLVGGEAEYKDLYETISRLRILIEEKDRTDSRMELETVKTLIEHIYSF</sequence>
<evidence type="ECO:0000256" key="2">
    <source>
        <dbReference type="SAM" id="SignalP"/>
    </source>
</evidence>
<dbReference type="SUPFAM" id="SSF101112">
    <property type="entry name" value="Oxygen-evolving enhancer protein 3"/>
    <property type="match status" value="1"/>
</dbReference>
<evidence type="ECO:0000313" key="4">
    <source>
        <dbReference type="Proteomes" id="UP001368328"/>
    </source>
</evidence>